<name>A0A933SC99_UNCEI</name>
<protein>
    <submittedName>
        <fullName evidence="2">Uncharacterized protein</fullName>
    </submittedName>
</protein>
<dbReference type="AlphaFoldDB" id="A0A933SC99"/>
<comment type="caution">
    <text evidence="2">The sequence shown here is derived from an EMBL/GenBank/DDBJ whole genome shotgun (WGS) entry which is preliminary data.</text>
</comment>
<feature type="chain" id="PRO_5037205284" evidence="1">
    <location>
        <begin position="26"/>
        <end position="72"/>
    </location>
</feature>
<proteinExistence type="predicted"/>
<sequence length="72" mass="7241">MTAAPALVLAAWLAAFGSAPPAANAPELAPYRALARNRADAEGVLAAARLGLGMALGRAVAPPLLRVPEWPG</sequence>
<organism evidence="2 3">
    <name type="scientific">Eiseniibacteriota bacterium</name>
    <dbReference type="NCBI Taxonomy" id="2212470"/>
    <lineage>
        <taxon>Bacteria</taxon>
        <taxon>Candidatus Eiseniibacteriota</taxon>
    </lineage>
</organism>
<evidence type="ECO:0000313" key="2">
    <source>
        <dbReference type="EMBL" id="MBI5168786.1"/>
    </source>
</evidence>
<reference evidence="2" key="1">
    <citation type="submission" date="2020-07" db="EMBL/GenBank/DDBJ databases">
        <title>Huge and variable diversity of episymbiotic CPR bacteria and DPANN archaea in groundwater ecosystems.</title>
        <authorList>
            <person name="He C.Y."/>
            <person name="Keren R."/>
            <person name="Whittaker M."/>
            <person name="Farag I.F."/>
            <person name="Doudna J."/>
            <person name="Cate J.H.D."/>
            <person name="Banfield J.F."/>
        </authorList>
    </citation>
    <scope>NUCLEOTIDE SEQUENCE</scope>
    <source>
        <strain evidence="2">NC_groundwater_1813_Pr3_B-0.1um_71_17</strain>
    </source>
</reference>
<feature type="non-terminal residue" evidence="2">
    <location>
        <position position="72"/>
    </location>
</feature>
<accession>A0A933SC99</accession>
<dbReference type="Proteomes" id="UP000696931">
    <property type="component" value="Unassembled WGS sequence"/>
</dbReference>
<evidence type="ECO:0000313" key="3">
    <source>
        <dbReference type="Proteomes" id="UP000696931"/>
    </source>
</evidence>
<feature type="signal peptide" evidence="1">
    <location>
        <begin position="1"/>
        <end position="25"/>
    </location>
</feature>
<dbReference type="EMBL" id="JACRIW010000035">
    <property type="protein sequence ID" value="MBI5168786.1"/>
    <property type="molecule type" value="Genomic_DNA"/>
</dbReference>
<gene>
    <name evidence="2" type="ORF">HZA61_04790</name>
</gene>
<evidence type="ECO:0000256" key="1">
    <source>
        <dbReference type="SAM" id="SignalP"/>
    </source>
</evidence>
<keyword evidence="1" id="KW-0732">Signal</keyword>